<keyword evidence="4" id="KW-0804">Transcription</keyword>
<dbReference type="InterPro" id="IPR036388">
    <property type="entry name" value="WH-like_DNA-bd_sf"/>
</dbReference>
<dbReference type="Proteomes" id="UP001302020">
    <property type="component" value="Chromosome"/>
</dbReference>
<keyword evidence="2" id="KW-0805">Transcription regulation</keyword>
<comment type="similarity">
    <text evidence="1">Belongs to the LysR transcriptional regulatory family.</text>
</comment>
<evidence type="ECO:0000256" key="3">
    <source>
        <dbReference type="ARBA" id="ARBA00023125"/>
    </source>
</evidence>
<name>A0ABZ0JSH5_9XANT</name>
<proteinExistence type="inferred from homology"/>
<dbReference type="InterPro" id="IPR005119">
    <property type="entry name" value="LysR_subst-bd"/>
</dbReference>
<evidence type="ECO:0000313" key="6">
    <source>
        <dbReference type="EMBL" id="WOS42715.1"/>
    </source>
</evidence>
<evidence type="ECO:0000259" key="5">
    <source>
        <dbReference type="PROSITE" id="PS50931"/>
    </source>
</evidence>
<keyword evidence="3" id="KW-0238">DNA-binding</keyword>
<evidence type="ECO:0000256" key="2">
    <source>
        <dbReference type="ARBA" id="ARBA00023015"/>
    </source>
</evidence>
<dbReference type="Pfam" id="PF00126">
    <property type="entry name" value="HTH_1"/>
    <property type="match status" value="1"/>
</dbReference>
<dbReference type="PROSITE" id="PS50931">
    <property type="entry name" value="HTH_LYSR"/>
    <property type="match status" value="1"/>
</dbReference>
<dbReference type="Gene3D" id="3.40.190.290">
    <property type="match status" value="1"/>
</dbReference>
<dbReference type="PANTHER" id="PTHR30427">
    <property type="entry name" value="TRANSCRIPTIONAL ACTIVATOR PROTEIN LYSR"/>
    <property type="match status" value="1"/>
</dbReference>
<protein>
    <submittedName>
        <fullName evidence="6">LysR family transcriptional regulator</fullName>
    </submittedName>
</protein>
<dbReference type="SUPFAM" id="SSF46785">
    <property type="entry name" value="Winged helix' DNA-binding domain"/>
    <property type="match status" value="1"/>
</dbReference>
<dbReference type="Gene3D" id="1.10.10.10">
    <property type="entry name" value="Winged helix-like DNA-binding domain superfamily/Winged helix DNA-binding domain"/>
    <property type="match status" value="1"/>
</dbReference>
<organism evidence="6 7">
    <name type="scientific">Xanthomonas rydalmerensis</name>
    <dbReference type="NCBI Taxonomy" id="3046274"/>
    <lineage>
        <taxon>Bacteria</taxon>
        <taxon>Pseudomonadati</taxon>
        <taxon>Pseudomonadota</taxon>
        <taxon>Gammaproteobacteria</taxon>
        <taxon>Lysobacterales</taxon>
        <taxon>Lysobacteraceae</taxon>
        <taxon>Xanthomonas</taxon>
    </lineage>
</organism>
<dbReference type="RefSeq" id="WP_317845184.1">
    <property type="nucleotide sequence ID" value="NZ_CP126170.1"/>
</dbReference>
<dbReference type="InterPro" id="IPR036390">
    <property type="entry name" value="WH_DNA-bd_sf"/>
</dbReference>
<evidence type="ECO:0000313" key="7">
    <source>
        <dbReference type="Proteomes" id="UP001302020"/>
    </source>
</evidence>
<accession>A0ABZ0JSH5</accession>
<gene>
    <name evidence="6" type="ORF">QN243_09865</name>
</gene>
<dbReference type="EMBL" id="CP126172">
    <property type="protein sequence ID" value="WOS42715.1"/>
    <property type="molecule type" value="Genomic_DNA"/>
</dbReference>
<dbReference type="PANTHER" id="PTHR30427:SF1">
    <property type="entry name" value="TRANSCRIPTIONAL ACTIVATOR PROTEIN LYSR"/>
    <property type="match status" value="1"/>
</dbReference>
<evidence type="ECO:0000256" key="1">
    <source>
        <dbReference type="ARBA" id="ARBA00009437"/>
    </source>
</evidence>
<reference evidence="6 7" key="1">
    <citation type="submission" date="2023-05" db="EMBL/GenBank/DDBJ databases">
        <title>Xanthomonas rydalmerenesis sp. nov., a novel Xanthomonas species isolated from Fragaria x ananassa.</title>
        <authorList>
            <person name="McKnight D.J.E."/>
            <person name="Wong-Bajracharya J."/>
            <person name="Okoh E.B."/>
            <person name="Snijders F."/>
            <person name="Lidbetter F."/>
            <person name="Webster J."/>
            <person name="Djordjevic S.P."/>
            <person name="Bogema D.R."/>
            <person name="Chapman T.A."/>
        </authorList>
    </citation>
    <scope>NUCLEOTIDE SEQUENCE [LARGE SCALE GENOMIC DNA]</scope>
    <source>
        <strain evidence="6 7">DAR34883</strain>
    </source>
</reference>
<dbReference type="SUPFAM" id="SSF53850">
    <property type="entry name" value="Periplasmic binding protein-like II"/>
    <property type="match status" value="1"/>
</dbReference>
<dbReference type="InterPro" id="IPR000847">
    <property type="entry name" value="LysR_HTH_N"/>
</dbReference>
<sequence length="336" mass="36374">MVMYVIKFLLIWTGHMGPSWALYSTLREPTMQFRLRQMELFRAVMLAGSIKGAAKLLSMSQPAVSRGIAHTEQCLGYSLFERVGGRLCPTEEANALIAEVESCYLHALQVNDLAASLRNGSAGTLTLCSSPCLSRGVVARAVARFLARYPKVHVQLRTCTLGEMPRVLLSNQADLAIAVVPLEHVNLEAEVVTSGRMVCVMPVDHPFASKERISLLDLANVLVIAPHPSIAGGQLIEAALKKIGASLNSRFDVWQMDVACALAASGVGVALVDEFTVQAHHDDRLRAVPIAEDILLTPAVLRSSLGVARPYVSPFIAAFKEQAAQERMDFASPMAN</sequence>
<keyword evidence="7" id="KW-1185">Reference proteome</keyword>
<feature type="domain" description="HTH lysR-type" evidence="5">
    <location>
        <begin position="33"/>
        <end position="90"/>
    </location>
</feature>
<evidence type="ECO:0000256" key="4">
    <source>
        <dbReference type="ARBA" id="ARBA00023163"/>
    </source>
</evidence>
<dbReference type="Pfam" id="PF03466">
    <property type="entry name" value="LysR_substrate"/>
    <property type="match status" value="1"/>
</dbReference>